<evidence type="ECO:0000259" key="2">
    <source>
        <dbReference type="Pfam" id="PF00144"/>
    </source>
</evidence>
<dbReference type="InterPro" id="IPR012338">
    <property type="entry name" value="Beta-lactam/transpept-like"/>
</dbReference>
<organism evidence="3 4">
    <name type="scientific">Gemmatimonas phototrophica</name>
    <dbReference type="NCBI Taxonomy" id="1379270"/>
    <lineage>
        <taxon>Bacteria</taxon>
        <taxon>Pseudomonadati</taxon>
        <taxon>Gemmatimonadota</taxon>
        <taxon>Gemmatimonadia</taxon>
        <taxon>Gemmatimonadales</taxon>
        <taxon>Gemmatimonadaceae</taxon>
        <taxon>Gemmatimonas</taxon>
    </lineage>
</organism>
<dbReference type="Pfam" id="PF00144">
    <property type="entry name" value="Beta-lactamase"/>
    <property type="match status" value="1"/>
</dbReference>
<accession>A0A143BL26</accession>
<feature type="domain" description="Beta-lactamase-related" evidence="2">
    <location>
        <begin position="22"/>
        <end position="261"/>
    </location>
</feature>
<dbReference type="Proteomes" id="UP000076404">
    <property type="component" value="Chromosome"/>
</dbReference>
<dbReference type="OrthoDB" id="9770183at2"/>
<dbReference type="EMBL" id="CP011454">
    <property type="protein sequence ID" value="AMW05251.1"/>
    <property type="molecule type" value="Genomic_DNA"/>
</dbReference>
<proteinExistence type="predicted"/>
<evidence type="ECO:0000313" key="3">
    <source>
        <dbReference type="EMBL" id="AMW05251.1"/>
    </source>
</evidence>
<gene>
    <name evidence="3" type="ORF">GEMMAAP_11415</name>
</gene>
<dbReference type="RefSeq" id="WP_026849656.1">
    <property type="nucleotide sequence ID" value="NZ_CP011454.1"/>
</dbReference>
<dbReference type="SUPFAM" id="SSF56601">
    <property type="entry name" value="beta-lactamase/transpeptidase-like"/>
    <property type="match status" value="1"/>
</dbReference>
<evidence type="ECO:0000256" key="1">
    <source>
        <dbReference type="SAM" id="MobiDB-lite"/>
    </source>
</evidence>
<dbReference type="STRING" id="1379270.GEMMAAP_11415"/>
<reference evidence="3 4" key="1">
    <citation type="journal article" date="2014" name="Proc. Natl. Acad. Sci. U.S.A.">
        <title>Functional type 2 photosynthetic reaction centers found in the rare bacterial phylum Gemmatimonadetes.</title>
        <authorList>
            <person name="Zeng Y."/>
            <person name="Feng F."/>
            <person name="Medova H."/>
            <person name="Dean J."/>
            <person name="Koblizek M."/>
        </authorList>
    </citation>
    <scope>NUCLEOTIDE SEQUENCE [LARGE SCALE GENOMIC DNA]</scope>
    <source>
        <strain evidence="3 4">AP64</strain>
    </source>
</reference>
<sequence length="357" mass="37725">MLTLLLSLTLVQPSQTALQRADAYVAQTDGQAMLVMHQGRVIHEQYRAGGGVDRRQMLASGSKSFVGVATIAAVEDGLVRLDAPVAHYLPAWSSDARKSRVTVRQLLSLESGVETGNPGTGCGGRGATWNDAVNAGTFADPGTTFRYGPFPFITMGAVLERVQRNSFEQYLTQRVLAPLGVTVQWRAKCGDGNPQLAGGAAMTARDWATFGDMIRLGGVHKGRRILQESLVRELFRPSGSNAAYGLSWWLVGATLLAQPAAGLEAGTGAGRQRGGILGGRRSRGGRARSGGRPDATARGGTAALPSWMPADLVMAAGAGKQRLYVIPSLELVVVRMGPLIGGRRFEDVAFLQALLGS</sequence>
<dbReference type="eggNOG" id="COG1680">
    <property type="taxonomic scope" value="Bacteria"/>
</dbReference>
<dbReference type="PANTHER" id="PTHR43283:SF7">
    <property type="entry name" value="BETA-LACTAMASE-RELATED DOMAIN-CONTAINING PROTEIN"/>
    <property type="match status" value="1"/>
</dbReference>
<dbReference type="KEGG" id="gph:GEMMAAP_11415"/>
<dbReference type="AlphaFoldDB" id="A0A143BL26"/>
<protein>
    <recommendedName>
        <fullName evidence="2">Beta-lactamase-related domain-containing protein</fullName>
    </recommendedName>
</protein>
<feature type="region of interest" description="Disordered" evidence="1">
    <location>
        <begin position="270"/>
        <end position="302"/>
    </location>
</feature>
<reference evidence="3 4" key="2">
    <citation type="journal article" date="2016" name="Environ. Microbiol. Rep.">
        <title>Metagenomic evidence for the presence of phototrophic Gemmatimonadetes bacteria in diverse environments.</title>
        <authorList>
            <person name="Zeng Y."/>
            <person name="Baumbach J."/>
            <person name="Barbosa E.G."/>
            <person name="Azevedo V."/>
            <person name="Zhang C."/>
            <person name="Koblizek M."/>
        </authorList>
    </citation>
    <scope>NUCLEOTIDE SEQUENCE [LARGE SCALE GENOMIC DNA]</scope>
    <source>
        <strain evidence="3 4">AP64</strain>
    </source>
</reference>
<dbReference type="PANTHER" id="PTHR43283">
    <property type="entry name" value="BETA-LACTAMASE-RELATED"/>
    <property type="match status" value="1"/>
</dbReference>
<evidence type="ECO:0000313" key="4">
    <source>
        <dbReference type="Proteomes" id="UP000076404"/>
    </source>
</evidence>
<keyword evidence="4" id="KW-1185">Reference proteome</keyword>
<dbReference type="Gene3D" id="3.40.710.10">
    <property type="entry name" value="DD-peptidase/beta-lactamase superfamily"/>
    <property type="match status" value="1"/>
</dbReference>
<dbReference type="InterPro" id="IPR001466">
    <property type="entry name" value="Beta-lactam-related"/>
</dbReference>
<name>A0A143BL26_9BACT</name>
<dbReference type="InterPro" id="IPR050789">
    <property type="entry name" value="Diverse_Enzym_Activities"/>
</dbReference>